<evidence type="ECO:0000259" key="1">
    <source>
        <dbReference type="Pfam" id="PF03432"/>
    </source>
</evidence>
<feature type="domain" description="MobA/VirD2-like nuclease" evidence="1">
    <location>
        <begin position="39"/>
        <end position="146"/>
    </location>
</feature>
<dbReference type="Proteomes" id="UP000294752">
    <property type="component" value="Unassembled WGS sequence"/>
</dbReference>
<dbReference type="OrthoDB" id="915634at2"/>
<dbReference type="RefSeq" id="WP_133642199.1">
    <property type="nucleotide sequence ID" value="NZ_SNZV01000016.1"/>
</dbReference>
<dbReference type="Pfam" id="PF03432">
    <property type="entry name" value="Relaxase"/>
    <property type="match status" value="1"/>
</dbReference>
<reference evidence="2 3" key="1">
    <citation type="submission" date="2019-03" db="EMBL/GenBank/DDBJ databases">
        <title>Genomic Encyclopedia of Type Strains, Phase III (KMG-III): the genomes of soil and plant-associated and newly described type strains.</title>
        <authorList>
            <person name="Whitman W."/>
        </authorList>
    </citation>
    <scope>NUCLEOTIDE SEQUENCE [LARGE SCALE GENOMIC DNA]</scope>
    <source>
        <strain evidence="2 3">CGMCC 1.12801</strain>
    </source>
</reference>
<proteinExistence type="predicted"/>
<dbReference type="InterPro" id="IPR005094">
    <property type="entry name" value="Endonuclease_MobA/VirD2"/>
</dbReference>
<comment type="caution">
    <text evidence="2">The sequence shown here is derived from an EMBL/GenBank/DDBJ whole genome shotgun (WGS) entry which is preliminary data.</text>
</comment>
<keyword evidence="3" id="KW-1185">Reference proteome</keyword>
<sequence>MIVKFLRKSASFGGVRYNTNKVDSDQGELLSTRNFDALQGLTELRPQDYINYLEAVSSISSRIKYPQLHVVISAKGKQFATGELSAVAHDWMQGMGYGEQPYLVILHSDTANYHVHIVSTRVGKDGKKIDNSFEKIRAYEVLHEILGEKALHEVQKDLADALRYNFSTRAQFRTLMENRGYTLSQEDQLLKLFKFGKLLGEVRWEDMDKQIRQYSEDSGRKKQIYALIDKYRYQFDQKLEEEKGIFSSELTRELALRFGLHFIFHSSSGKPPYGYTIIDYSKSNIFKGSLVYPLARLTGAAEKNASSVSEDKSERLVASTYSKAEPWAKGEHQNSTIEKADRPAAIVSVEEPIAAPIIGLNLTDDVDDEAVHGKKRNRQNKKSTKKR</sequence>
<accession>A0A4R7CSH6</accession>
<evidence type="ECO:0000313" key="3">
    <source>
        <dbReference type="Proteomes" id="UP000294752"/>
    </source>
</evidence>
<gene>
    <name evidence="2" type="ORF">B0I21_11619</name>
</gene>
<name>A0A4R7CSH6_9SPHI</name>
<dbReference type="AlphaFoldDB" id="A0A4R7CSH6"/>
<dbReference type="EMBL" id="SNZV01000016">
    <property type="protein sequence ID" value="TDS06579.1"/>
    <property type="molecule type" value="Genomic_DNA"/>
</dbReference>
<evidence type="ECO:0000313" key="2">
    <source>
        <dbReference type="EMBL" id="TDS06579.1"/>
    </source>
</evidence>
<organism evidence="2 3">
    <name type="scientific">Sphingobacterium paludis</name>
    <dbReference type="NCBI Taxonomy" id="1476465"/>
    <lineage>
        <taxon>Bacteria</taxon>
        <taxon>Pseudomonadati</taxon>
        <taxon>Bacteroidota</taxon>
        <taxon>Sphingobacteriia</taxon>
        <taxon>Sphingobacteriales</taxon>
        <taxon>Sphingobacteriaceae</taxon>
        <taxon>Sphingobacterium</taxon>
    </lineage>
</organism>
<protein>
    <submittedName>
        <fullName evidence="2">Relaxase/mobilization nuclease-like protein</fullName>
    </submittedName>
</protein>